<evidence type="ECO:0000256" key="1">
    <source>
        <dbReference type="SAM" id="Phobius"/>
    </source>
</evidence>
<gene>
    <name evidence="3" type="ORF">MC45_00730</name>
</gene>
<dbReference type="Proteomes" id="UP000033200">
    <property type="component" value="Chromosome"/>
</dbReference>
<keyword evidence="1" id="KW-1133">Transmembrane helix</keyword>
<dbReference type="STRING" id="1549858.MC45_00730"/>
<feature type="domain" description="Putative Flp pilus-assembly TadG-like N-terminal" evidence="2">
    <location>
        <begin position="22"/>
        <end position="66"/>
    </location>
</feature>
<dbReference type="Gene3D" id="3.40.50.410">
    <property type="entry name" value="von Willebrand factor, type A domain"/>
    <property type="match status" value="1"/>
</dbReference>
<organism evidence="3 4">
    <name type="scientific">Sphingomonas taxi</name>
    <dbReference type="NCBI Taxonomy" id="1549858"/>
    <lineage>
        <taxon>Bacteria</taxon>
        <taxon>Pseudomonadati</taxon>
        <taxon>Pseudomonadota</taxon>
        <taxon>Alphaproteobacteria</taxon>
        <taxon>Sphingomonadales</taxon>
        <taxon>Sphingomonadaceae</taxon>
        <taxon>Sphingomonas</taxon>
    </lineage>
</organism>
<dbReference type="KEGG" id="stax:MC45_00730"/>
<dbReference type="HOGENOM" id="CLU_442719_0_0_5"/>
<name>A0A097ECD0_9SPHN</name>
<protein>
    <recommendedName>
        <fullName evidence="2">Putative Flp pilus-assembly TadG-like N-terminal domain-containing protein</fullName>
    </recommendedName>
</protein>
<dbReference type="InterPro" id="IPR036465">
    <property type="entry name" value="vWFA_dom_sf"/>
</dbReference>
<evidence type="ECO:0000259" key="2">
    <source>
        <dbReference type="Pfam" id="PF13400"/>
    </source>
</evidence>
<keyword evidence="1" id="KW-0472">Membrane</keyword>
<dbReference type="EMBL" id="CP009571">
    <property type="protein sequence ID" value="AIT05198.1"/>
    <property type="molecule type" value="Genomic_DNA"/>
</dbReference>
<dbReference type="Pfam" id="PF13400">
    <property type="entry name" value="Tad"/>
    <property type="match status" value="1"/>
</dbReference>
<keyword evidence="4" id="KW-1185">Reference proteome</keyword>
<sequence length="639" mass="69508">MHTSRSSSPPGLLTRLRRDIRGNTLAIMAAALIPLIGFAGSAVDMARLYVVKVRLQQACDAGVLAGRKAMTDTQMSTPLEDAAKQQATAFFNNNFRPGWYQNRNVSFSTSKASVNTTVGVANAVSGTASATVPMALMQFFGVSARPLTVNCQAVFDVGDADVMFVLDITGSMNCYPSDPATCGNATEKPAYGLGTNMTYSKIESLRQSVLLFDSTMRSSTDPSTRIRYGFVPYASAVNVGRLIPSQYLQQSWTYQSRHLSPLIGAVGWGGSDKMLPGDYAPYQLLATAFSLSNIPKAMCVAQRYPATGFITSGPNWNTSYPQAMKYYNVSWTSSSGGTCSGWQQPLRPYWRYEPVQWDVSQLLGTINGSTVADPTRFDGSTSSWKGCIEELNTSKSATFDVNALPDDLNPDIIPAAATNKWRPMWADVVYQRNNSNFQDINDENTNDYSNSYRAGYALANSAYTACGMQAQRLTVMSAQDVNDYVYNSDFKAVGGTYHDVGMIWGLRMLSPNGVFAADTTARPGRPAPSRNIVFMTDGTMSPNGQIYGQYGIEDWDNRTGGANNDNQDYANHTARFRIECDAAKKRGISIFVVALGTSITPDLTYCASPGQAFQASSTDAVKGAFRTIAQRLAMLRISQ</sequence>
<keyword evidence="1" id="KW-0812">Transmembrane</keyword>
<feature type="transmembrane region" description="Helical" evidence="1">
    <location>
        <begin position="25"/>
        <end position="50"/>
    </location>
</feature>
<reference evidence="3 4" key="1">
    <citation type="submission" date="2014-09" db="EMBL/GenBank/DDBJ databases">
        <title>Using Illumina technology Improving SMRT sequencing Genome Assembly by RASTools.</title>
        <authorList>
            <person name="Zhou Y."/>
            <person name="Ma T."/>
            <person name="Liu T."/>
        </authorList>
    </citation>
    <scope>NUCLEOTIDE SEQUENCE [LARGE SCALE GENOMIC DNA]</scope>
    <source>
        <strain evidence="3 4">ATCC 55669</strain>
    </source>
</reference>
<proteinExistence type="predicted"/>
<accession>A0A097ECD0</accession>
<dbReference type="eggNOG" id="COG4961">
    <property type="taxonomic scope" value="Bacteria"/>
</dbReference>
<dbReference type="SUPFAM" id="SSF53300">
    <property type="entry name" value="vWA-like"/>
    <property type="match status" value="1"/>
</dbReference>
<dbReference type="InterPro" id="IPR028087">
    <property type="entry name" value="Tad_N"/>
</dbReference>
<evidence type="ECO:0000313" key="3">
    <source>
        <dbReference type="EMBL" id="AIT05198.1"/>
    </source>
</evidence>
<dbReference type="AlphaFoldDB" id="A0A097ECD0"/>
<evidence type="ECO:0000313" key="4">
    <source>
        <dbReference type="Proteomes" id="UP000033200"/>
    </source>
</evidence>